<evidence type="ECO:0000256" key="4">
    <source>
        <dbReference type="ARBA" id="ARBA00022475"/>
    </source>
</evidence>
<dbReference type="EMBL" id="JAJOMB010000007">
    <property type="protein sequence ID" value="MCD5312210.1"/>
    <property type="molecule type" value="Genomic_DNA"/>
</dbReference>
<evidence type="ECO:0000256" key="3">
    <source>
        <dbReference type="ARBA" id="ARBA00022448"/>
    </source>
</evidence>
<keyword evidence="4" id="KW-1003">Cell membrane</keyword>
<comment type="caution">
    <text evidence="13">The sequence shown here is derived from an EMBL/GenBank/DDBJ whole genome shotgun (WGS) entry which is preliminary data.</text>
</comment>
<comment type="similarity">
    <text evidence="2">Belongs to the cytochrome ubiquinol oxidase subunit 2 family.</text>
</comment>
<evidence type="ECO:0000256" key="6">
    <source>
        <dbReference type="ARBA" id="ARBA00022692"/>
    </source>
</evidence>
<dbReference type="AlphaFoldDB" id="A0A9X1NE95"/>
<evidence type="ECO:0000256" key="11">
    <source>
        <dbReference type="ARBA" id="ARBA00023136"/>
    </source>
</evidence>
<feature type="transmembrane region" description="Helical" evidence="12">
    <location>
        <begin position="121"/>
        <end position="141"/>
    </location>
</feature>
<feature type="transmembrane region" description="Helical" evidence="12">
    <location>
        <begin position="56"/>
        <end position="76"/>
    </location>
</feature>
<feature type="transmembrane region" description="Helical" evidence="12">
    <location>
        <begin position="82"/>
        <end position="100"/>
    </location>
</feature>
<gene>
    <name evidence="13" type="primary">cydB</name>
    <name evidence="13" type="ORF">LR394_14980</name>
</gene>
<evidence type="ECO:0000256" key="2">
    <source>
        <dbReference type="ARBA" id="ARBA00007543"/>
    </source>
</evidence>
<proteinExistence type="inferred from homology"/>
<feature type="transmembrane region" description="Helical" evidence="12">
    <location>
        <begin position="250"/>
        <end position="269"/>
    </location>
</feature>
<feature type="transmembrane region" description="Helical" evidence="12">
    <location>
        <begin position="226"/>
        <end position="243"/>
    </location>
</feature>
<dbReference type="GO" id="GO:0016682">
    <property type="term" value="F:oxidoreductase activity, acting on diphenols and related substances as donors, oxygen as acceptor"/>
    <property type="evidence" value="ECO:0007669"/>
    <property type="project" value="TreeGrafter"/>
</dbReference>
<organism evidence="13 14">
    <name type="scientific">Kineosporia babensis</name>
    <dbReference type="NCBI Taxonomy" id="499548"/>
    <lineage>
        <taxon>Bacteria</taxon>
        <taxon>Bacillati</taxon>
        <taxon>Actinomycetota</taxon>
        <taxon>Actinomycetes</taxon>
        <taxon>Kineosporiales</taxon>
        <taxon>Kineosporiaceae</taxon>
        <taxon>Kineosporia</taxon>
    </lineage>
</organism>
<evidence type="ECO:0000256" key="10">
    <source>
        <dbReference type="ARBA" id="ARBA00023004"/>
    </source>
</evidence>
<dbReference type="GO" id="GO:0005886">
    <property type="term" value="C:plasma membrane"/>
    <property type="evidence" value="ECO:0007669"/>
    <property type="project" value="UniProtKB-SubCell"/>
</dbReference>
<comment type="subcellular location">
    <subcellularLocation>
        <location evidence="1">Cell membrane</location>
        <topology evidence="1">Multi-pass membrane protein</topology>
    </subcellularLocation>
</comment>
<evidence type="ECO:0000256" key="8">
    <source>
        <dbReference type="ARBA" id="ARBA00022982"/>
    </source>
</evidence>
<evidence type="ECO:0000256" key="12">
    <source>
        <dbReference type="SAM" id="Phobius"/>
    </source>
</evidence>
<evidence type="ECO:0000313" key="14">
    <source>
        <dbReference type="Proteomes" id="UP001138997"/>
    </source>
</evidence>
<dbReference type="PANTHER" id="PTHR43141">
    <property type="entry name" value="CYTOCHROME BD2 SUBUNIT II"/>
    <property type="match status" value="1"/>
</dbReference>
<dbReference type="GO" id="GO:0009055">
    <property type="term" value="F:electron transfer activity"/>
    <property type="evidence" value="ECO:0007669"/>
    <property type="project" value="TreeGrafter"/>
</dbReference>
<dbReference type="GO" id="GO:0046872">
    <property type="term" value="F:metal ion binding"/>
    <property type="evidence" value="ECO:0007669"/>
    <property type="project" value="UniProtKB-KW"/>
</dbReference>
<dbReference type="PANTHER" id="PTHR43141:SF5">
    <property type="entry name" value="CYTOCHROME BD-I UBIQUINOL OXIDASE SUBUNIT 2"/>
    <property type="match status" value="1"/>
</dbReference>
<evidence type="ECO:0000256" key="1">
    <source>
        <dbReference type="ARBA" id="ARBA00004651"/>
    </source>
</evidence>
<feature type="transmembrane region" description="Helical" evidence="12">
    <location>
        <begin position="161"/>
        <end position="182"/>
    </location>
</feature>
<keyword evidence="5" id="KW-0349">Heme</keyword>
<dbReference type="Pfam" id="PF02322">
    <property type="entry name" value="Cyt_bd_oxida_II"/>
    <property type="match status" value="1"/>
</dbReference>
<keyword evidence="6 12" id="KW-0812">Transmembrane</keyword>
<feature type="transmembrane region" description="Helical" evidence="12">
    <location>
        <begin position="297"/>
        <end position="320"/>
    </location>
</feature>
<dbReference type="RefSeq" id="WP_231442185.1">
    <property type="nucleotide sequence ID" value="NZ_JAJOMB010000007.1"/>
</dbReference>
<keyword evidence="3" id="KW-0813">Transport</keyword>
<evidence type="ECO:0000313" key="13">
    <source>
        <dbReference type="EMBL" id="MCD5312210.1"/>
    </source>
</evidence>
<dbReference type="GO" id="GO:0019646">
    <property type="term" value="P:aerobic electron transport chain"/>
    <property type="evidence" value="ECO:0007669"/>
    <property type="project" value="TreeGrafter"/>
</dbReference>
<dbReference type="Proteomes" id="UP001138997">
    <property type="component" value="Unassembled WGS sequence"/>
</dbReference>
<keyword evidence="10" id="KW-0408">Iron</keyword>
<keyword evidence="14" id="KW-1185">Reference proteome</keyword>
<accession>A0A9X1NE95</accession>
<dbReference type="InterPro" id="IPR003317">
    <property type="entry name" value="Cyt-d_oxidase_su2"/>
</dbReference>
<feature type="transmembrane region" description="Helical" evidence="12">
    <location>
        <begin position="6"/>
        <end position="35"/>
    </location>
</feature>
<keyword evidence="9 12" id="KW-1133">Transmembrane helix</keyword>
<keyword evidence="11 12" id="KW-0472">Membrane</keyword>
<sequence length="333" mass="35842">MDLPTIWFGVIVLAWVLFFVLEGFDFGIGMIVGFGRRPLHERDAAVKTIAPTWDGNEVWLVAAIGLMFAIFPEWYAAVLSGLYLPMVVILLALAARGVALEFRGKYHGAGEELWKQRCDRVMAWSSLLVVALWGASFAALAKGLAINAEGEVMASAWTRSFAPLFTWEGAAGALGGVLMALLMGAQFLSLRTTGPLREWSRPLALRTAFALAAGSLVVAALTGQVAIVLIMAPALLALLGTYFRREGLAFVGGSLTITAATALAVAWHAPTLLPSSLDPAWSVTMEGAVTSDFSLEVISWAALFIMPAVVVYQAFSYWVFRRRISSERVATPA</sequence>
<keyword evidence="7" id="KW-0479">Metal-binding</keyword>
<dbReference type="NCBIfam" id="TIGR00203">
    <property type="entry name" value="cydB"/>
    <property type="match status" value="1"/>
</dbReference>
<evidence type="ECO:0000256" key="7">
    <source>
        <dbReference type="ARBA" id="ARBA00022723"/>
    </source>
</evidence>
<protein>
    <submittedName>
        <fullName evidence="13">Cytochrome d ubiquinol oxidase subunit II</fullName>
    </submittedName>
</protein>
<evidence type="ECO:0000256" key="5">
    <source>
        <dbReference type="ARBA" id="ARBA00022617"/>
    </source>
</evidence>
<name>A0A9X1NE95_9ACTN</name>
<reference evidence="13" key="1">
    <citation type="submission" date="2021-11" db="EMBL/GenBank/DDBJ databases">
        <title>Streptomyces corallinus and Kineosporia corallina sp. nov., two new coral-derived marine actinobacteria.</title>
        <authorList>
            <person name="Buangrab K."/>
            <person name="Sutthacheep M."/>
            <person name="Yeemin T."/>
            <person name="Harunari E."/>
            <person name="Igarashi Y."/>
            <person name="Sripreechasak P."/>
            <person name="Kanchanasin P."/>
            <person name="Tanasupawat S."/>
            <person name="Phongsopitanun W."/>
        </authorList>
    </citation>
    <scope>NUCLEOTIDE SEQUENCE</scope>
    <source>
        <strain evidence="13">JCM 31032</strain>
    </source>
</reference>
<evidence type="ECO:0000256" key="9">
    <source>
        <dbReference type="ARBA" id="ARBA00022989"/>
    </source>
</evidence>
<dbReference type="GO" id="GO:0070069">
    <property type="term" value="C:cytochrome complex"/>
    <property type="evidence" value="ECO:0007669"/>
    <property type="project" value="TreeGrafter"/>
</dbReference>
<keyword evidence="8" id="KW-0249">Electron transport</keyword>